<reference evidence="2 3" key="1">
    <citation type="submission" date="2013-04" db="EMBL/GenBank/DDBJ databases">
        <title>The Genome Sequence of Parabacteroides gordonii DSM 23371.</title>
        <authorList>
            <consortium name="The Broad Institute Genomics Platform"/>
            <person name="Earl A."/>
            <person name="Ward D."/>
            <person name="Feldgarden M."/>
            <person name="Gevers D."/>
            <person name="Martens E."/>
            <person name="Sakamoto M."/>
            <person name="Benno Y."/>
            <person name="Suzuki N."/>
            <person name="Matsunaga N."/>
            <person name="Koshihara K."/>
            <person name="Seki M."/>
            <person name="Komiya H."/>
            <person name="Walker B."/>
            <person name="Young S."/>
            <person name="Zeng Q."/>
            <person name="Gargeya S."/>
            <person name="Fitzgerald M."/>
            <person name="Haas B."/>
            <person name="Abouelleil A."/>
            <person name="Allen A.W."/>
            <person name="Alvarado L."/>
            <person name="Arachchi H.M."/>
            <person name="Berlin A.M."/>
            <person name="Chapman S.B."/>
            <person name="Gainer-Dewar J."/>
            <person name="Goldberg J."/>
            <person name="Griggs A."/>
            <person name="Gujja S."/>
            <person name="Hansen M."/>
            <person name="Howarth C."/>
            <person name="Imamovic A."/>
            <person name="Ireland A."/>
            <person name="Larimer J."/>
            <person name="McCowan C."/>
            <person name="Murphy C."/>
            <person name="Pearson M."/>
            <person name="Poon T.W."/>
            <person name="Priest M."/>
            <person name="Roberts A."/>
            <person name="Saif S."/>
            <person name="Shea T."/>
            <person name="Sisk P."/>
            <person name="Sykes S."/>
            <person name="Wortman J."/>
            <person name="Nusbaum C."/>
            <person name="Birren B."/>
        </authorList>
    </citation>
    <scope>NUCLEOTIDE SEQUENCE [LARGE SCALE GENOMIC DNA]</scope>
    <source>
        <strain evidence="2 3">MS-1</strain>
    </source>
</reference>
<accession>A0A0F5JPK6</accession>
<dbReference type="InterPro" id="IPR011055">
    <property type="entry name" value="Dup_hybrid_motif"/>
</dbReference>
<dbReference type="AlphaFoldDB" id="A0A0F5JPK6"/>
<dbReference type="STRING" id="1203610.HMPREF1536_00694"/>
<dbReference type="PANTHER" id="PTHR21666">
    <property type="entry name" value="PEPTIDASE-RELATED"/>
    <property type="match status" value="1"/>
</dbReference>
<evidence type="ECO:0000313" key="2">
    <source>
        <dbReference type="EMBL" id="KKB59713.1"/>
    </source>
</evidence>
<dbReference type="PATRIC" id="fig|1203610.3.peg.718"/>
<keyword evidence="3" id="KW-1185">Reference proteome</keyword>
<dbReference type="PANTHER" id="PTHR21666:SF270">
    <property type="entry name" value="MUREIN HYDROLASE ACTIVATOR ENVC"/>
    <property type="match status" value="1"/>
</dbReference>
<dbReference type="CDD" id="cd12797">
    <property type="entry name" value="M23_peptidase"/>
    <property type="match status" value="1"/>
</dbReference>
<feature type="domain" description="M23ase beta-sheet core" evidence="1">
    <location>
        <begin position="155"/>
        <end position="249"/>
    </location>
</feature>
<organism evidence="2 3">
    <name type="scientific">Parabacteroides gordonii MS-1 = DSM 23371</name>
    <dbReference type="NCBI Taxonomy" id="1203610"/>
    <lineage>
        <taxon>Bacteria</taxon>
        <taxon>Pseudomonadati</taxon>
        <taxon>Bacteroidota</taxon>
        <taxon>Bacteroidia</taxon>
        <taxon>Bacteroidales</taxon>
        <taxon>Tannerellaceae</taxon>
        <taxon>Parabacteroides</taxon>
    </lineage>
</organism>
<dbReference type="InterPro" id="IPR016047">
    <property type="entry name" value="M23ase_b-sheet_dom"/>
</dbReference>
<dbReference type="GO" id="GO:0004222">
    <property type="term" value="F:metalloendopeptidase activity"/>
    <property type="evidence" value="ECO:0007669"/>
    <property type="project" value="TreeGrafter"/>
</dbReference>
<protein>
    <recommendedName>
        <fullName evidence="1">M23ase beta-sheet core domain-containing protein</fullName>
    </recommendedName>
</protein>
<dbReference type="Gene3D" id="2.70.70.10">
    <property type="entry name" value="Glucose Permease (Domain IIA)"/>
    <property type="match status" value="1"/>
</dbReference>
<comment type="caution">
    <text evidence="2">The sequence shown here is derived from an EMBL/GenBank/DDBJ whole genome shotgun (WGS) entry which is preliminary data.</text>
</comment>
<name>A0A0F5JPK6_9BACT</name>
<dbReference type="Pfam" id="PF01551">
    <property type="entry name" value="Peptidase_M23"/>
    <property type="match status" value="1"/>
</dbReference>
<dbReference type="HOGENOM" id="CLU_1018016_0_0_10"/>
<dbReference type="Proteomes" id="UP000033035">
    <property type="component" value="Unassembled WGS sequence"/>
</dbReference>
<dbReference type="InterPro" id="IPR050570">
    <property type="entry name" value="Cell_wall_metabolism_enzyme"/>
</dbReference>
<proteinExistence type="predicted"/>
<evidence type="ECO:0000313" key="3">
    <source>
        <dbReference type="Proteomes" id="UP000033035"/>
    </source>
</evidence>
<evidence type="ECO:0000259" key="1">
    <source>
        <dbReference type="Pfam" id="PF01551"/>
    </source>
</evidence>
<gene>
    <name evidence="2" type="ORF">HMPREF1536_00694</name>
</gene>
<dbReference type="EMBL" id="AQHW01000003">
    <property type="protein sequence ID" value="KKB59713.1"/>
    <property type="molecule type" value="Genomic_DNA"/>
</dbReference>
<sequence>MKKNYKVFRFKTLDWIVFSTFVRLKNVFIMSNIYSYILSFTTLLTLTTCSAVQTLSPSTEQEVVIVPPSTDIPLPSVEYIFLQPTPELGKTEYARKDITENFSPREKADIAVPDPKLLCDENSLIIDLGLISKEDYAFPLPGAKVISAYAGRRRHHSGVDLKTCANDTIVAAFDGIVRMAKPYAAYGNVVVIRHYNGLETVYSHNSKNLVKMGDRVKAGEPVGLTGRTGRATTEHLHFEVRINGQHFNPEKVFDLENRKLHSTCLVATKTGRNIAIKSVNILPHQSAGDYQYSYMGVSQPETNKRMDL</sequence>
<dbReference type="SUPFAM" id="SSF51261">
    <property type="entry name" value="Duplicated hybrid motif"/>
    <property type="match status" value="1"/>
</dbReference>